<feature type="region of interest" description="Disordered" evidence="1">
    <location>
        <begin position="54"/>
        <end position="80"/>
    </location>
</feature>
<evidence type="ECO:0000313" key="3">
    <source>
        <dbReference type="Proteomes" id="UP000011115"/>
    </source>
</evidence>
<dbReference type="HOGENOM" id="CLU_2594498_0_0_1"/>
<proteinExistence type="predicted"/>
<dbReference type="Gramene" id="PGSC0003DMT400031246">
    <property type="protein sequence ID" value="PGSC0003DMT400031246"/>
    <property type="gene ID" value="PGSC0003DMG400011975"/>
</dbReference>
<dbReference type="PaxDb" id="4113-PGSC0003DMT400031246"/>
<keyword evidence="3" id="KW-1185">Reference proteome</keyword>
<evidence type="ECO:0000256" key="1">
    <source>
        <dbReference type="SAM" id="MobiDB-lite"/>
    </source>
</evidence>
<dbReference type="AlphaFoldDB" id="M1AVE2"/>
<reference evidence="3" key="1">
    <citation type="journal article" date="2011" name="Nature">
        <title>Genome sequence and analysis of the tuber crop potato.</title>
        <authorList>
            <consortium name="The Potato Genome Sequencing Consortium"/>
        </authorList>
    </citation>
    <scope>NUCLEOTIDE SEQUENCE [LARGE SCALE GENOMIC DNA]</scope>
    <source>
        <strain evidence="3">cv. DM1-3 516 R44</strain>
    </source>
</reference>
<evidence type="ECO:0000313" key="2">
    <source>
        <dbReference type="EnsemblPlants" id="PGSC0003DMT400031246"/>
    </source>
</evidence>
<accession>M1AVE2</accession>
<protein>
    <submittedName>
        <fullName evidence="2">Late blight resistance protein</fullName>
    </submittedName>
</protein>
<organism evidence="2 3">
    <name type="scientific">Solanum tuberosum</name>
    <name type="common">Potato</name>
    <dbReference type="NCBI Taxonomy" id="4113"/>
    <lineage>
        <taxon>Eukaryota</taxon>
        <taxon>Viridiplantae</taxon>
        <taxon>Streptophyta</taxon>
        <taxon>Embryophyta</taxon>
        <taxon>Tracheophyta</taxon>
        <taxon>Spermatophyta</taxon>
        <taxon>Magnoliopsida</taxon>
        <taxon>eudicotyledons</taxon>
        <taxon>Gunneridae</taxon>
        <taxon>Pentapetalae</taxon>
        <taxon>asterids</taxon>
        <taxon>lamiids</taxon>
        <taxon>Solanales</taxon>
        <taxon>Solanaceae</taxon>
        <taxon>Solanoideae</taxon>
        <taxon>Solaneae</taxon>
        <taxon>Solanum</taxon>
    </lineage>
</organism>
<dbReference type="InParanoid" id="M1AVE2"/>
<dbReference type="Proteomes" id="UP000011115">
    <property type="component" value="Unassembled WGS sequence"/>
</dbReference>
<dbReference type="EnsemblPlants" id="PGSC0003DMT400031246">
    <property type="protein sequence ID" value="PGSC0003DMT400031246"/>
    <property type="gene ID" value="PGSC0003DMG400011975"/>
</dbReference>
<name>M1AVE2_SOLTU</name>
<reference evidence="2" key="2">
    <citation type="submission" date="2015-06" db="UniProtKB">
        <authorList>
            <consortium name="EnsemblPlants"/>
        </authorList>
    </citation>
    <scope>IDENTIFICATION</scope>
    <source>
        <strain evidence="2">DM1-3 516 R44</strain>
    </source>
</reference>
<sequence length="80" mass="8768">MVPRGVLLSMDGGMGLHSCIAQVNFERKHVIHELNRAKIQVPRISIQYAVDPVEHSRVSGSGPQPPDHALIGSRSPVQQH</sequence>